<dbReference type="Pfam" id="PF19277">
    <property type="entry name" value="GPAT_C"/>
    <property type="match status" value="1"/>
</dbReference>
<dbReference type="GO" id="GO:0031966">
    <property type="term" value="C:mitochondrial membrane"/>
    <property type="evidence" value="ECO:0007669"/>
    <property type="project" value="TreeGrafter"/>
</dbReference>
<comment type="caution">
    <text evidence="8">The sequence shown here is derived from an EMBL/GenBank/DDBJ whole genome shotgun (WGS) entry which is preliminary data.</text>
</comment>
<evidence type="ECO:0000256" key="5">
    <source>
        <dbReference type="ARBA" id="ARBA00023315"/>
    </source>
</evidence>
<dbReference type="GO" id="GO:0008611">
    <property type="term" value="P:ether lipid biosynthetic process"/>
    <property type="evidence" value="ECO:0007669"/>
    <property type="project" value="TreeGrafter"/>
</dbReference>
<evidence type="ECO:0000256" key="4">
    <source>
        <dbReference type="ARBA" id="ARBA00023136"/>
    </source>
</evidence>
<evidence type="ECO:0000256" key="6">
    <source>
        <dbReference type="PIRNR" id="PIRNR000437"/>
    </source>
</evidence>
<dbReference type="GO" id="GO:0006631">
    <property type="term" value="P:fatty acid metabolic process"/>
    <property type="evidence" value="ECO:0007669"/>
    <property type="project" value="TreeGrafter"/>
</dbReference>
<dbReference type="PIRSF" id="PIRSF000437">
    <property type="entry name" value="GPAT_DHAPAT"/>
    <property type="match status" value="1"/>
</dbReference>
<dbReference type="CDD" id="cd07993">
    <property type="entry name" value="LPLAT_DHAPAT-like"/>
    <property type="match status" value="1"/>
</dbReference>
<feature type="domain" description="Phospholipid/glycerol acyltransferase" evidence="7">
    <location>
        <begin position="207"/>
        <end position="337"/>
    </location>
</feature>
<dbReference type="PANTHER" id="PTHR12563">
    <property type="entry name" value="GLYCEROL-3-PHOSPHATE ACYLTRANSFERASE"/>
    <property type="match status" value="1"/>
</dbReference>
<keyword evidence="4" id="KW-0472">Membrane</keyword>
<dbReference type="SUPFAM" id="SSF69593">
    <property type="entry name" value="Glycerol-3-phosphate (1)-acyltransferase"/>
    <property type="match status" value="1"/>
</dbReference>
<evidence type="ECO:0000313" key="9">
    <source>
        <dbReference type="EMBL" id="CAF3536346.1"/>
    </source>
</evidence>
<dbReference type="GO" id="GO:0016287">
    <property type="term" value="F:glycerone-phosphate O-acyltransferase activity"/>
    <property type="evidence" value="ECO:0007669"/>
    <property type="project" value="TreeGrafter"/>
</dbReference>
<comment type="subcellular location">
    <subcellularLocation>
        <location evidence="1">Endomembrane system</location>
        <topology evidence="1">Peripheral membrane protein</topology>
    </subcellularLocation>
</comment>
<dbReference type="GO" id="GO:0019432">
    <property type="term" value="P:triglyceride biosynthetic process"/>
    <property type="evidence" value="ECO:0007669"/>
    <property type="project" value="TreeGrafter"/>
</dbReference>
<sequence length="746" mass="87289">MSIFNSIEYDDIIYRHRQSSDLLWSLKTWHHPLFDNKEQSIKSKQLINKNTQILSIITPVHYKILPRNSEQIKSDVLNSLALKYTIETLNNETNTYEQAKTIIQEMSHRLNLRSARFLAFIFAKIFNQVYENIYIERNSIDYIYHLYCLKPINSSTTIPSSPITISSTLFAILNTFSRSSSSSSINSDRNLLPSPLTTKHYITSPRIIYLPTHRSYMDFIILTYLCFEYNIPLPCIAAAQDFLGLGLLSNLLRHCGAFFIRRSFRTDLLYWTIFDEYVKTHVIHGDYPLEFFIEGARSRTLKTLLPVRQGMLKSCLECYFHRQIDNLILIPISINYEKVLEDNLHANELLGIPKPKESKSGLFKSIQILKKSFGTMIVKFSQPIHIHDAYELFKKRQENKPNSRCDTFDRCIPRGIQPRSICQQDGFNELEQNFLNELSYRIVNEQQCLTIIYPITVTAFSFLNSSVVMPKNRSISMEQLFIDKNTLFIENTSVLEDFSTHYQIFWPSNNDKNNLKQRLLLIYSDVFELTGNNHLKLKMTGDRLVDAALIMKMIMYRNTCLHLLAKPAYILLACQVNSQSSISYKQLKTYYNFFIHLFAYEFVYDQFPVDNIDDKYFNKYLTYWIKKNYILHINNSTYEINKNFLEQILLITSPFEQYARAYLLIYEQENILTENNLSILIKIYQKNLLTKLDSQNIISILASSSNVISNALRTLNLSNTSTALSQLRYMLTKIFQPISIHLRAKL</sequence>
<protein>
    <recommendedName>
        <fullName evidence="7">Phospholipid/glycerol acyltransferase domain-containing protein</fullName>
    </recommendedName>
</protein>
<evidence type="ECO:0000256" key="1">
    <source>
        <dbReference type="ARBA" id="ARBA00004184"/>
    </source>
</evidence>
<dbReference type="InterPro" id="IPR022284">
    <property type="entry name" value="GPAT/DHAPAT"/>
</dbReference>
<dbReference type="InterPro" id="IPR041728">
    <property type="entry name" value="GPAT/DHAPAT_LPLAT"/>
</dbReference>
<evidence type="ECO:0000256" key="2">
    <source>
        <dbReference type="ARBA" id="ARBA00007937"/>
    </source>
</evidence>
<accession>A0A813SF14</accession>
<evidence type="ECO:0000256" key="3">
    <source>
        <dbReference type="ARBA" id="ARBA00022679"/>
    </source>
</evidence>
<proteinExistence type="inferred from homology"/>
<dbReference type="Proteomes" id="UP000663864">
    <property type="component" value="Unassembled WGS sequence"/>
</dbReference>
<evidence type="ECO:0000313" key="10">
    <source>
        <dbReference type="Proteomes" id="UP000663864"/>
    </source>
</evidence>
<dbReference type="EMBL" id="CAJOBD010000018">
    <property type="protein sequence ID" value="CAF3536346.1"/>
    <property type="molecule type" value="Genomic_DNA"/>
</dbReference>
<gene>
    <name evidence="9" type="ORF">JBS370_LOCUS625</name>
    <name evidence="8" type="ORF">ZHD862_LOCUS2146</name>
</gene>
<dbReference type="GO" id="GO:0005778">
    <property type="term" value="C:peroxisomal membrane"/>
    <property type="evidence" value="ECO:0007669"/>
    <property type="project" value="TreeGrafter"/>
</dbReference>
<reference evidence="8" key="1">
    <citation type="submission" date="2021-02" db="EMBL/GenBank/DDBJ databases">
        <authorList>
            <person name="Nowell W R."/>
        </authorList>
    </citation>
    <scope>NUCLEOTIDE SEQUENCE</scope>
</reference>
<dbReference type="GO" id="GO:0004366">
    <property type="term" value="F:glycerol-3-phosphate O-acyltransferase activity"/>
    <property type="evidence" value="ECO:0007669"/>
    <property type="project" value="TreeGrafter"/>
</dbReference>
<keyword evidence="5 6" id="KW-0012">Acyltransferase</keyword>
<comment type="similarity">
    <text evidence="2 6">Belongs to the GPAT/DAPAT family.</text>
</comment>
<organism evidence="8 10">
    <name type="scientific">Rotaria sordida</name>
    <dbReference type="NCBI Taxonomy" id="392033"/>
    <lineage>
        <taxon>Eukaryota</taxon>
        <taxon>Metazoa</taxon>
        <taxon>Spiralia</taxon>
        <taxon>Gnathifera</taxon>
        <taxon>Rotifera</taxon>
        <taxon>Eurotatoria</taxon>
        <taxon>Bdelloidea</taxon>
        <taxon>Philodinida</taxon>
        <taxon>Philodinidae</taxon>
        <taxon>Rotaria</taxon>
    </lineage>
</organism>
<dbReference type="Pfam" id="PF01553">
    <property type="entry name" value="Acyltransferase"/>
    <property type="match status" value="1"/>
</dbReference>
<keyword evidence="3 6" id="KW-0808">Transferase</keyword>
<dbReference type="GO" id="GO:0012505">
    <property type="term" value="C:endomembrane system"/>
    <property type="evidence" value="ECO:0007669"/>
    <property type="project" value="UniProtKB-SubCell"/>
</dbReference>
<dbReference type="Proteomes" id="UP000663836">
    <property type="component" value="Unassembled WGS sequence"/>
</dbReference>
<dbReference type="GO" id="GO:0008654">
    <property type="term" value="P:phospholipid biosynthetic process"/>
    <property type="evidence" value="ECO:0007669"/>
    <property type="project" value="TreeGrafter"/>
</dbReference>
<dbReference type="PANTHER" id="PTHR12563:SF17">
    <property type="entry name" value="DIHYDROXYACETONE PHOSPHATE ACYLTRANSFERASE"/>
    <property type="match status" value="1"/>
</dbReference>
<name>A0A813SF14_9BILA</name>
<dbReference type="AlphaFoldDB" id="A0A813SF14"/>
<dbReference type="SMART" id="SM00563">
    <property type="entry name" value="PlsC"/>
    <property type="match status" value="1"/>
</dbReference>
<evidence type="ECO:0000259" key="7">
    <source>
        <dbReference type="SMART" id="SM00563"/>
    </source>
</evidence>
<dbReference type="InterPro" id="IPR045520">
    <property type="entry name" value="GPAT/DHAPAT_C"/>
</dbReference>
<dbReference type="EMBL" id="CAJNOT010000041">
    <property type="protein sequence ID" value="CAF0795781.1"/>
    <property type="molecule type" value="Genomic_DNA"/>
</dbReference>
<dbReference type="InterPro" id="IPR002123">
    <property type="entry name" value="Plipid/glycerol_acylTrfase"/>
</dbReference>
<evidence type="ECO:0000313" key="8">
    <source>
        <dbReference type="EMBL" id="CAF0795781.1"/>
    </source>
</evidence>